<protein>
    <submittedName>
        <fullName evidence="1">Uncharacterized protein</fullName>
    </submittedName>
</protein>
<proteinExistence type="predicted"/>
<dbReference type="Proteomes" id="UP000314294">
    <property type="component" value="Unassembled WGS sequence"/>
</dbReference>
<keyword evidence="2" id="KW-1185">Reference proteome</keyword>
<gene>
    <name evidence="1" type="ORF">EYF80_004030</name>
</gene>
<comment type="caution">
    <text evidence="1">The sequence shown here is derived from an EMBL/GenBank/DDBJ whole genome shotgun (WGS) entry which is preliminary data.</text>
</comment>
<accession>A0A4Z2J820</accession>
<reference evidence="1 2" key="1">
    <citation type="submission" date="2019-03" db="EMBL/GenBank/DDBJ databases">
        <title>First draft genome of Liparis tanakae, snailfish: a comprehensive survey of snailfish specific genes.</title>
        <authorList>
            <person name="Kim W."/>
            <person name="Song I."/>
            <person name="Jeong J.-H."/>
            <person name="Kim D."/>
            <person name="Kim S."/>
            <person name="Ryu S."/>
            <person name="Song J.Y."/>
            <person name="Lee S.K."/>
        </authorList>
    </citation>
    <scope>NUCLEOTIDE SEQUENCE [LARGE SCALE GENOMIC DNA]</scope>
    <source>
        <tissue evidence="1">Muscle</tissue>
    </source>
</reference>
<dbReference type="AlphaFoldDB" id="A0A4Z2J820"/>
<name>A0A4Z2J820_9TELE</name>
<organism evidence="1 2">
    <name type="scientific">Liparis tanakae</name>
    <name type="common">Tanaka's snailfish</name>
    <dbReference type="NCBI Taxonomy" id="230148"/>
    <lineage>
        <taxon>Eukaryota</taxon>
        <taxon>Metazoa</taxon>
        <taxon>Chordata</taxon>
        <taxon>Craniata</taxon>
        <taxon>Vertebrata</taxon>
        <taxon>Euteleostomi</taxon>
        <taxon>Actinopterygii</taxon>
        <taxon>Neopterygii</taxon>
        <taxon>Teleostei</taxon>
        <taxon>Neoteleostei</taxon>
        <taxon>Acanthomorphata</taxon>
        <taxon>Eupercaria</taxon>
        <taxon>Perciformes</taxon>
        <taxon>Cottioidei</taxon>
        <taxon>Cottales</taxon>
        <taxon>Liparidae</taxon>
        <taxon>Liparis</taxon>
    </lineage>
</organism>
<dbReference type="EMBL" id="SRLO01000019">
    <property type="protein sequence ID" value="TNN85783.1"/>
    <property type="molecule type" value="Genomic_DNA"/>
</dbReference>
<evidence type="ECO:0000313" key="1">
    <source>
        <dbReference type="EMBL" id="TNN85783.1"/>
    </source>
</evidence>
<evidence type="ECO:0000313" key="2">
    <source>
        <dbReference type="Proteomes" id="UP000314294"/>
    </source>
</evidence>
<sequence length="165" mass="18402">MDVHNQQQLHQESEESSALQSVKLIFDKGSSPFIRLTLAVFASSAPPVITLIGGRTFTVASLEEQLVGKVWLIAEWTCVYIILAIDSQDGAGLEVFLIHPFGLAYLQDLCVAQVLQATLELVQGIRLQSQRSHDLLPHHLHDLQRRRGTGGHGEVIMRMQHPHRV</sequence>